<evidence type="ECO:0000256" key="2">
    <source>
        <dbReference type="ARBA" id="ARBA00023002"/>
    </source>
</evidence>
<keyword evidence="2" id="KW-0560">Oxidoreductase</keyword>
<dbReference type="Pfam" id="PF00106">
    <property type="entry name" value="adh_short"/>
    <property type="match status" value="1"/>
</dbReference>
<evidence type="ECO:0000256" key="3">
    <source>
        <dbReference type="RuleBase" id="RU000363"/>
    </source>
</evidence>
<dbReference type="Proteomes" id="UP001153636">
    <property type="component" value="Chromosome 6"/>
</dbReference>
<dbReference type="OrthoDB" id="1933717at2759"/>
<organism evidence="4 5">
    <name type="scientific">Psylliodes chrysocephalus</name>
    <dbReference type="NCBI Taxonomy" id="3402493"/>
    <lineage>
        <taxon>Eukaryota</taxon>
        <taxon>Metazoa</taxon>
        <taxon>Ecdysozoa</taxon>
        <taxon>Arthropoda</taxon>
        <taxon>Hexapoda</taxon>
        <taxon>Insecta</taxon>
        <taxon>Pterygota</taxon>
        <taxon>Neoptera</taxon>
        <taxon>Endopterygota</taxon>
        <taxon>Coleoptera</taxon>
        <taxon>Polyphaga</taxon>
        <taxon>Cucujiformia</taxon>
        <taxon>Chrysomeloidea</taxon>
        <taxon>Chrysomelidae</taxon>
        <taxon>Galerucinae</taxon>
        <taxon>Alticini</taxon>
        <taxon>Psylliodes</taxon>
    </lineage>
</organism>
<dbReference type="PRINTS" id="PR00080">
    <property type="entry name" value="SDRFAMILY"/>
</dbReference>
<dbReference type="PANTHER" id="PTHR43115">
    <property type="entry name" value="DEHYDROGENASE/REDUCTASE SDR FAMILY MEMBER 11"/>
    <property type="match status" value="1"/>
</dbReference>
<dbReference type="PANTHER" id="PTHR43115:SF4">
    <property type="entry name" value="DEHYDROGENASE_REDUCTASE SDR FAMILY MEMBER 11"/>
    <property type="match status" value="1"/>
</dbReference>
<dbReference type="PRINTS" id="PR00081">
    <property type="entry name" value="GDHRDH"/>
</dbReference>
<dbReference type="InterPro" id="IPR002347">
    <property type="entry name" value="SDR_fam"/>
</dbReference>
<dbReference type="GO" id="GO:0016616">
    <property type="term" value="F:oxidoreductase activity, acting on the CH-OH group of donors, NAD or NADP as acceptor"/>
    <property type="evidence" value="ECO:0007669"/>
    <property type="project" value="UniProtKB-ARBA"/>
</dbReference>
<evidence type="ECO:0000313" key="4">
    <source>
        <dbReference type="EMBL" id="CAH1111885.1"/>
    </source>
</evidence>
<reference evidence="4" key="1">
    <citation type="submission" date="2022-01" db="EMBL/GenBank/DDBJ databases">
        <authorList>
            <person name="King R."/>
        </authorList>
    </citation>
    <scope>NUCLEOTIDE SEQUENCE</scope>
</reference>
<dbReference type="AlphaFoldDB" id="A0A9P0D0X2"/>
<protein>
    <recommendedName>
        <fullName evidence="6">Dehydrogenase</fullName>
    </recommendedName>
</protein>
<keyword evidence="5" id="KW-1185">Reference proteome</keyword>
<dbReference type="Gene3D" id="3.40.50.720">
    <property type="entry name" value="NAD(P)-binding Rossmann-like Domain"/>
    <property type="match status" value="1"/>
</dbReference>
<sequence>MDRWIGKVAVVTGASSGIGAAIAKALVEKGLLVVGIARRIEKIEDLSRSLTDQPGKLFALRCDVVKEDDILRSFRWIGENVGPIHILVNNAGLTRPTNLTEGSTDDWRKIFDVNVMALCICTREAIKVMRQKKIAGHIIHINSVVGHQVPVLPKPNFNVYPASKHAVTALTETLRQELCYNHSPIKVSSISPGLVTSEFQDNFPNDGTKEALGELNALKPDDVAEGVVYVLGTAPHVHVQELMIRPLGTLI</sequence>
<dbReference type="InterPro" id="IPR036291">
    <property type="entry name" value="NAD(P)-bd_dom_sf"/>
</dbReference>
<proteinExistence type="inferred from homology"/>
<name>A0A9P0D0X2_9CUCU</name>
<dbReference type="FunFam" id="3.40.50.720:FF:000047">
    <property type="entry name" value="NADP-dependent L-serine/L-allo-threonine dehydrogenase"/>
    <property type="match status" value="1"/>
</dbReference>
<dbReference type="EMBL" id="OV651818">
    <property type="protein sequence ID" value="CAH1111885.1"/>
    <property type="molecule type" value="Genomic_DNA"/>
</dbReference>
<comment type="similarity">
    <text evidence="1 3">Belongs to the short-chain dehydrogenases/reductases (SDR) family.</text>
</comment>
<evidence type="ECO:0008006" key="6">
    <source>
        <dbReference type="Google" id="ProtNLM"/>
    </source>
</evidence>
<accession>A0A9P0D0X2</accession>
<dbReference type="SUPFAM" id="SSF51735">
    <property type="entry name" value="NAD(P)-binding Rossmann-fold domains"/>
    <property type="match status" value="1"/>
</dbReference>
<evidence type="ECO:0000256" key="1">
    <source>
        <dbReference type="ARBA" id="ARBA00006484"/>
    </source>
</evidence>
<evidence type="ECO:0000313" key="5">
    <source>
        <dbReference type="Proteomes" id="UP001153636"/>
    </source>
</evidence>
<gene>
    <name evidence="4" type="ORF">PSYICH_LOCUS12406</name>
</gene>